<evidence type="ECO:0000313" key="6">
    <source>
        <dbReference type="Proteomes" id="UP000030669"/>
    </source>
</evidence>
<dbReference type="InterPro" id="IPR021765">
    <property type="entry name" value="UstYa-like"/>
</dbReference>
<comment type="pathway">
    <text evidence="1">Mycotoxin biosynthesis.</text>
</comment>
<gene>
    <name evidence="5" type="ORF">GLOTRDRAFT_137892</name>
</gene>
<evidence type="ECO:0000256" key="1">
    <source>
        <dbReference type="ARBA" id="ARBA00004685"/>
    </source>
</evidence>
<keyword evidence="4" id="KW-1133">Transmembrane helix</keyword>
<evidence type="ECO:0000256" key="2">
    <source>
        <dbReference type="ARBA" id="ARBA00023002"/>
    </source>
</evidence>
<dbReference type="AlphaFoldDB" id="S7QCK9"/>
<comment type="similarity">
    <text evidence="3">Belongs to the ustYa family.</text>
</comment>
<dbReference type="RefSeq" id="XP_007864681.1">
    <property type="nucleotide sequence ID" value="XM_007866490.1"/>
</dbReference>
<evidence type="ECO:0000256" key="4">
    <source>
        <dbReference type="SAM" id="Phobius"/>
    </source>
</evidence>
<dbReference type="PANTHER" id="PTHR33365:SF11">
    <property type="entry name" value="TAT PATHWAY SIGNAL SEQUENCE"/>
    <property type="match status" value="1"/>
</dbReference>
<name>S7QCK9_GLOTA</name>
<evidence type="ECO:0000313" key="5">
    <source>
        <dbReference type="EMBL" id="EPQ57616.1"/>
    </source>
</evidence>
<protein>
    <submittedName>
        <fullName evidence="5">Uncharacterized protein</fullName>
    </submittedName>
</protein>
<evidence type="ECO:0000256" key="3">
    <source>
        <dbReference type="ARBA" id="ARBA00035112"/>
    </source>
</evidence>
<keyword evidence="4" id="KW-0472">Membrane</keyword>
<feature type="transmembrane region" description="Helical" evidence="4">
    <location>
        <begin position="12"/>
        <end position="32"/>
    </location>
</feature>
<dbReference type="OrthoDB" id="3687641at2759"/>
<dbReference type="EMBL" id="KB469299">
    <property type="protein sequence ID" value="EPQ57616.1"/>
    <property type="molecule type" value="Genomic_DNA"/>
</dbReference>
<keyword evidence="4" id="KW-0812">Transmembrane</keyword>
<dbReference type="PANTHER" id="PTHR33365">
    <property type="entry name" value="YALI0B05434P"/>
    <property type="match status" value="1"/>
</dbReference>
<reference evidence="5 6" key="1">
    <citation type="journal article" date="2012" name="Science">
        <title>The Paleozoic origin of enzymatic lignin decomposition reconstructed from 31 fungal genomes.</title>
        <authorList>
            <person name="Floudas D."/>
            <person name="Binder M."/>
            <person name="Riley R."/>
            <person name="Barry K."/>
            <person name="Blanchette R.A."/>
            <person name="Henrissat B."/>
            <person name="Martinez A.T."/>
            <person name="Otillar R."/>
            <person name="Spatafora J.W."/>
            <person name="Yadav J.S."/>
            <person name="Aerts A."/>
            <person name="Benoit I."/>
            <person name="Boyd A."/>
            <person name="Carlson A."/>
            <person name="Copeland A."/>
            <person name="Coutinho P.M."/>
            <person name="de Vries R.P."/>
            <person name="Ferreira P."/>
            <person name="Findley K."/>
            <person name="Foster B."/>
            <person name="Gaskell J."/>
            <person name="Glotzer D."/>
            <person name="Gorecki P."/>
            <person name="Heitman J."/>
            <person name="Hesse C."/>
            <person name="Hori C."/>
            <person name="Igarashi K."/>
            <person name="Jurgens J.A."/>
            <person name="Kallen N."/>
            <person name="Kersten P."/>
            <person name="Kohler A."/>
            <person name="Kuees U."/>
            <person name="Kumar T.K.A."/>
            <person name="Kuo A."/>
            <person name="LaButti K."/>
            <person name="Larrondo L.F."/>
            <person name="Lindquist E."/>
            <person name="Ling A."/>
            <person name="Lombard V."/>
            <person name="Lucas S."/>
            <person name="Lundell T."/>
            <person name="Martin R."/>
            <person name="McLaughlin D.J."/>
            <person name="Morgenstern I."/>
            <person name="Morin E."/>
            <person name="Murat C."/>
            <person name="Nagy L.G."/>
            <person name="Nolan M."/>
            <person name="Ohm R.A."/>
            <person name="Patyshakuliyeva A."/>
            <person name="Rokas A."/>
            <person name="Ruiz-Duenas F.J."/>
            <person name="Sabat G."/>
            <person name="Salamov A."/>
            <person name="Samejima M."/>
            <person name="Schmutz J."/>
            <person name="Slot J.C."/>
            <person name="St John F."/>
            <person name="Stenlid J."/>
            <person name="Sun H."/>
            <person name="Sun S."/>
            <person name="Syed K."/>
            <person name="Tsang A."/>
            <person name="Wiebenga A."/>
            <person name="Young D."/>
            <person name="Pisabarro A."/>
            <person name="Eastwood D.C."/>
            <person name="Martin F."/>
            <person name="Cullen D."/>
            <person name="Grigoriev I.V."/>
            <person name="Hibbett D.S."/>
        </authorList>
    </citation>
    <scope>NUCLEOTIDE SEQUENCE [LARGE SCALE GENOMIC DNA]</scope>
    <source>
        <strain evidence="5 6">ATCC 11539</strain>
    </source>
</reference>
<dbReference type="Proteomes" id="UP000030669">
    <property type="component" value="Unassembled WGS sequence"/>
</dbReference>
<dbReference type="HOGENOM" id="CLU_042941_8_2_1"/>
<dbReference type="KEGG" id="gtr:GLOTRDRAFT_137892"/>
<dbReference type="Pfam" id="PF11807">
    <property type="entry name" value="UstYa"/>
    <property type="match status" value="1"/>
</dbReference>
<dbReference type="GeneID" id="19303849"/>
<dbReference type="GO" id="GO:0016491">
    <property type="term" value="F:oxidoreductase activity"/>
    <property type="evidence" value="ECO:0007669"/>
    <property type="project" value="UniProtKB-KW"/>
</dbReference>
<keyword evidence="2" id="KW-0560">Oxidoreductase</keyword>
<dbReference type="eggNOG" id="ENOG502SPZE">
    <property type="taxonomic scope" value="Eukaryota"/>
</dbReference>
<keyword evidence="6" id="KW-1185">Reference proteome</keyword>
<dbReference type="GO" id="GO:0043386">
    <property type="term" value="P:mycotoxin biosynthetic process"/>
    <property type="evidence" value="ECO:0007669"/>
    <property type="project" value="InterPro"/>
</dbReference>
<proteinExistence type="inferred from homology"/>
<accession>S7QCK9</accession>
<organism evidence="5 6">
    <name type="scientific">Gloeophyllum trabeum (strain ATCC 11539 / FP-39264 / Madison 617)</name>
    <name type="common">Brown rot fungus</name>
    <dbReference type="NCBI Taxonomy" id="670483"/>
    <lineage>
        <taxon>Eukaryota</taxon>
        <taxon>Fungi</taxon>
        <taxon>Dikarya</taxon>
        <taxon>Basidiomycota</taxon>
        <taxon>Agaricomycotina</taxon>
        <taxon>Agaricomycetes</taxon>
        <taxon>Gloeophyllales</taxon>
        <taxon>Gloeophyllaceae</taxon>
        <taxon>Gloeophyllum</taxon>
    </lineage>
</organism>
<sequence length="210" mass="23790">MAGSSYNQWPNAVLATLLAVTALNVGFTWYNLSQLSQLLPPKRKYSYIGHDHPDQLPIDLPEVGLVLTPDAEHFDLWNDTEWGALFPTSGFVPLPAPQNQTTFLISMTHQLHCLDVIRVGFLTNRTGAAEHVQHCLRYLRQAVLCYADTTLEEDEPAWFPEERRWRHGGSGVGSVHRCRDWTVVNRYLREHLPPPVDWPPPEEEGEGVSA</sequence>
<dbReference type="OMA" id="GGRWEHA"/>